<feature type="region of interest" description="Disordered" evidence="6">
    <location>
        <begin position="83"/>
        <end position="109"/>
    </location>
</feature>
<keyword evidence="9" id="KW-1185">Reference proteome</keyword>
<accession>A0ABN9LR44</accession>
<feature type="compositionally biased region" description="Basic and acidic residues" evidence="6">
    <location>
        <begin position="86"/>
        <end position="95"/>
    </location>
</feature>
<feature type="coiled-coil region" evidence="5">
    <location>
        <begin position="255"/>
        <end position="290"/>
    </location>
</feature>
<dbReference type="InterPro" id="IPR013083">
    <property type="entry name" value="Znf_RING/FYVE/PHD"/>
</dbReference>
<dbReference type="PANTHER" id="PTHR46603">
    <property type="entry name" value="ABSCISSION/NOCUT CHECKPOINT REGULATOR"/>
    <property type="match status" value="1"/>
</dbReference>
<evidence type="ECO:0000256" key="3">
    <source>
        <dbReference type="ARBA" id="ARBA00022833"/>
    </source>
</evidence>
<dbReference type="Proteomes" id="UP001176940">
    <property type="component" value="Unassembled WGS sequence"/>
</dbReference>
<proteinExistence type="predicted"/>
<dbReference type="SUPFAM" id="SSF57903">
    <property type="entry name" value="FYVE/PHD zinc finger"/>
    <property type="match status" value="1"/>
</dbReference>
<dbReference type="Gene3D" id="3.30.40.10">
    <property type="entry name" value="Zinc/RING finger domain, C3HC4 (zinc finger)"/>
    <property type="match status" value="1"/>
</dbReference>
<dbReference type="EMBL" id="CAUEEQ010028585">
    <property type="protein sequence ID" value="CAJ0948483.1"/>
    <property type="molecule type" value="Genomic_DNA"/>
</dbReference>
<evidence type="ECO:0000313" key="8">
    <source>
        <dbReference type="EMBL" id="CAJ0948483.1"/>
    </source>
</evidence>
<dbReference type="PANTHER" id="PTHR46603:SF1">
    <property type="entry name" value="ABSCISSION_NOCUT CHECKPOINT REGULATOR"/>
    <property type="match status" value="1"/>
</dbReference>
<dbReference type="PROSITE" id="PS00518">
    <property type="entry name" value="ZF_RING_1"/>
    <property type="match status" value="1"/>
</dbReference>
<evidence type="ECO:0000256" key="1">
    <source>
        <dbReference type="ARBA" id="ARBA00022723"/>
    </source>
</evidence>
<dbReference type="InterPro" id="IPR011011">
    <property type="entry name" value="Znf_FYVE_PHD"/>
</dbReference>
<gene>
    <name evidence="8" type="ORF">RIMI_LOCUS12182212</name>
</gene>
<keyword evidence="3" id="KW-0862">Zinc</keyword>
<evidence type="ECO:0000256" key="4">
    <source>
        <dbReference type="PROSITE-ProRule" id="PRU00091"/>
    </source>
</evidence>
<organism evidence="8 9">
    <name type="scientific">Ranitomeya imitator</name>
    <name type="common">mimic poison frog</name>
    <dbReference type="NCBI Taxonomy" id="111125"/>
    <lineage>
        <taxon>Eukaryota</taxon>
        <taxon>Metazoa</taxon>
        <taxon>Chordata</taxon>
        <taxon>Craniata</taxon>
        <taxon>Vertebrata</taxon>
        <taxon>Euteleostomi</taxon>
        <taxon>Amphibia</taxon>
        <taxon>Batrachia</taxon>
        <taxon>Anura</taxon>
        <taxon>Neobatrachia</taxon>
        <taxon>Hyloidea</taxon>
        <taxon>Dendrobatidae</taxon>
        <taxon>Dendrobatinae</taxon>
        <taxon>Ranitomeya</taxon>
    </lineage>
</organism>
<evidence type="ECO:0000313" key="9">
    <source>
        <dbReference type="Proteomes" id="UP001176940"/>
    </source>
</evidence>
<evidence type="ECO:0000259" key="7">
    <source>
        <dbReference type="PROSITE" id="PS50178"/>
    </source>
</evidence>
<dbReference type="CDD" id="cd15749">
    <property type="entry name" value="FYVE_ZFY19"/>
    <property type="match status" value="1"/>
</dbReference>
<protein>
    <recommendedName>
        <fullName evidence="7">FYVE-type domain-containing protein</fullName>
    </recommendedName>
</protein>
<keyword evidence="2 4" id="KW-0863">Zinc-finger</keyword>
<name>A0ABN9LR44_9NEOB</name>
<dbReference type="InterPro" id="IPR017907">
    <property type="entry name" value="Znf_RING_CS"/>
</dbReference>
<evidence type="ECO:0000256" key="2">
    <source>
        <dbReference type="ARBA" id="ARBA00022771"/>
    </source>
</evidence>
<dbReference type="PROSITE" id="PS50178">
    <property type="entry name" value="ZF_FYVE"/>
    <property type="match status" value="1"/>
</dbReference>
<evidence type="ECO:0000256" key="6">
    <source>
        <dbReference type="SAM" id="MobiDB-lite"/>
    </source>
</evidence>
<keyword evidence="1" id="KW-0479">Metal-binding</keyword>
<keyword evidence="5" id="KW-0175">Coiled coil</keyword>
<feature type="domain" description="FYVE-type" evidence="7">
    <location>
        <begin position="1"/>
        <end position="58"/>
    </location>
</feature>
<comment type="caution">
    <text evidence="8">The sequence shown here is derived from an EMBL/GenBank/DDBJ whole genome shotgun (WGS) entry which is preliminary data.</text>
</comment>
<dbReference type="InterPro" id="IPR017455">
    <property type="entry name" value="Znf_FYVE-rel"/>
</dbReference>
<evidence type="ECO:0000256" key="5">
    <source>
        <dbReference type="SAM" id="Coils"/>
    </source>
</evidence>
<sequence length="353" mass="39791">MEGRCFSCASKFSIFKKECGCKSCRHSFCAGCLAFTATLPAYGNSKQKICKKCHDNISSAVAPRNDASKWSPPENYKKRMAALEARQSEQKDTQRGEGALHAGNTRYQGLSPEDQAISERLAKLKQDTKPKAVASLAEIESRMDEALRKETQARAPSLQEMEERLAVLQGRTLPSTATKLQHQPPDVRSQMQKVDDLLTQLKDEVAIDQNCDPDAREILSFYNISSRISSSSSVNDLSKTNHVDNWMSFNTKLYAAHLEREKDKILREAATELQDENTRQEKMLEIAKRLAALQGRDPDKDASNHSSAADLLSYDCIIWEGGMKAHNLREDSVEKFGWFANRNFTYYATEETY</sequence>
<reference evidence="8" key="1">
    <citation type="submission" date="2023-07" db="EMBL/GenBank/DDBJ databases">
        <authorList>
            <person name="Stuckert A."/>
        </authorList>
    </citation>
    <scope>NUCLEOTIDE SEQUENCE</scope>
</reference>